<reference evidence="1" key="1">
    <citation type="journal article" date="2014" name="Int. J. Syst. Evol. Microbiol.">
        <title>Complete genome sequence of Corynebacterium casei LMG S-19264T (=DSM 44701T), isolated from a smear-ripened cheese.</title>
        <authorList>
            <consortium name="US DOE Joint Genome Institute (JGI-PGF)"/>
            <person name="Walter F."/>
            <person name="Albersmeier A."/>
            <person name="Kalinowski J."/>
            <person name="Ruckert C."/>
        </authorList>
    </citation>
    <scope>NUCLEOTIDE SEQUENCE</scope>
    <source>
        <strain evidence="1">CGMCC 1.12408</strain>
    </source>
</reference>
<proteinExistence type="predicted"/>
<name>A0A916RVI1_9BACI</name>
<comment type="caution">
    <text evidence="1">The sequence shown here is derived from an EMBL/GenBank/DDBJ whole genome shotgun (WGS) entry which is preliminary data.</text>
</comment>
<organism evidence="1 2">
    <name type="scientific">Ornithinibacillus halotolerans</name>
    <dbReference type="NCBI Taxonomy" id="1274357"/>
    <lineage>
        <taxon>Bacteria</taxon>
        <taxon>Bacillati</taxon>
        <taxon>Bacillota</taxon>
        <taxon>Bacilli</taxon>
        <taxon>Bacillales</taxon>
        <taxon>Bacillaceae</taxon>
        <taxon>Ornithinibacillus</taxon>
    </lineage>
</organism>
<accession>A0A916RVI1</accession>
<dbReference type="Proteomes" id="UP000613512">
    <property type="component" value="Unassembled WGS sequence"/>
</dbReference>
<evidence type="ECO:0000313" key="2">
    <source>
        <dbReference type="Proteomes" id="UP000613512"/>
    </source>
</evidence>
<keyword evidence="2" id="KW-1185">Reference proteome</keyword>
<evidence type="ECO:0000313" key="1">
    <source>
        <dbReference type="EMBL" id="GGA71937.1"/>
    </source>
</evidence>
<gene>
    <name evidence="1" type="ORF">GCM10008025_14710</name>
</gene>
<dbReference type="AlphaFoldDB" id="A0A916RVI1"/>
<reference evidence="1" key="2">
    <citation type="submission" date="2020-09" db="EMBL/GenBank/DDBJ databases">
        <authorList>
            <person name="Sun Q."/>
            <person name="Zhou Y."/>
        </authorList>
    </citation>
    <scope>NUCLEOTIDE SEQUENCE</scope>
    <source>
        <strain evidence="1">CGMCC 1.12408</strain>
    </source>
</reference>
<sequence length="47" mass="5499">MHLDFKVDGTNHIHSFSVNTCDVITTIPCIYGKIKQLNIFNIMYKER</sequence>
<dbReference type="EMBL" id="BMEY01000006">
    <property type="protein sequence ID" value="GGA71937.1"/>
    <property type="molecule type" value="Genomic_DNA"/>
</dbReference>
<protein>
    <submittedName>
        <fullName evidence="1">Uncharacterized protein</fullName>
    </submittedName>
</protein>